<organism evidence="3 4">
    <name type="scientific">Paractinoplanes durhamensis</name>
    <dbReference type="NCBI Taxonomy" id="113563"/>
    <lineage>
        <taxon>Bacteria</taxon>
        <taxon>Bacillati</taxon>
        <taxon>Actinomycetota</taxon>
        <taxon>Actinomycetes</taxon>
        <taxon>Micromonosporales</taxon>
        <taxon>Micromonosporaceae</taxon>
        <taxon>Paractinoplanes</taxon>
    </lineage>
</organism>
<gene>
    <name evidence="3" type="ORF">Adu01nite_15590</name>
</gene>
<dbReference type="InterPro" id="IPR014729">
    <property type="entry name" value="Rossmann-like_a/b/a_fold"/>
</dbReference>
<dbReference type="SUPFAM" id="SSF52402">
    <property type="entry name" value="Adenine nucleotide alpha hydrolases-like"/>
    <property type="match status" value="2"/>
</dbReference>
<dbReference type="PANTHER" id="PTHR46268:SF6">
    <property type="entry name" value="UNIVERSAL STRESS PROTEIN UP12"/>
    <property type="match status" value="1"/>
</dbReference>
<proteinExistence type="inferred from homology"/>
<evidence type="ECO:0000313" key="4">
    <source>
        <dbReference type="Proteomes" id="UP000637628"/>
    </source>
</evidence>
<dbReference type="PANTHER" id="PTHR46268">
    <property type="entry name" value="STRESS RESPONSE PROTEIN NHAX"/>
    <property type="match status" value="1"/>
</dbReference>
<name>A0ABQ3YS57_9ACTN</name>
<reference evidence="3 4" key="1">
    <citation type="submission" date="2021-01" db="EMBL/GenBank/DDBJ databases">
        <title>Whole genome shotgun sequence of Actinoplanes durhamensis NBRC 14914.</title>
        <authorList>
            <person name="Komaki H."/>
            <person name="Tamura T."/>
        </authorList>
    </citation>
    <scope>NUCLEOTIDE SEQUENCE [LARGE SCALE GENOMIC DNA]</scope>
    <source>
        <strain evidence="3 4">NBRC 14914</strain>
    </source>
</reference>
<feature type="domain" description="UspA" evidence="2">
    <location>
        <begin position="6"/>
        <end position="140"/>
    </location>
</feature>
<comment type="similarity">
    <text evidence="1">Belongs to the universal stress protein A family.</text>
</comment>
<accession>A0ABQ3YS57</accession>
<dbReference type="InterPro" id="IPR006016">
    <property type="entry name" value="UspA"/>
</dbReference>
<comment type="caution">
    <text evidence="3">The sequence shown here is derived from an EMBL/GenBank/DDBJ whole genome shotgun (WGS) entry which is preliminary data.</text>
</comment>
<dbReference type="Proteomes" id="UP000637628">
    <property type="component" value="Unassembled WGS sequence"/>
</dbReference>
<keyword evidence="4" id="KW-1185">Reference proteome</keyword>
<dbReference type="Gene3D" id="3.40.50.620">
    <property type="entry name" value="HUPs"/>
    <property type="match status" value="2"/>
</dbReference>
<dbReference type="Pfam" id="PF00582">
    <property type="entry name" value="Usp"/>
    <property type="match status" value="2"/>
</dbReference>
<evidence type="ECO:0000313" key="3">
    <source>
        <dbReference type="EMBL" id="GIE00209.1"/>
    </source>
</evidence>
<evidence type="ECO:0000256" key="1">
    <source>
        <dbReference type="ARBA" id="ARBA00008791"/>
    </source>
</evidence>
<protein>
    <recommendedName>
        <fullName evidence="2">UspA domain-containing protein</fullName>
    </recommendedName>
</protein>
<dbReference type="InterPro" id="IPR006015">
    <property type="entry name" value="Universal_stress_UspA"/>
</dbReference>
<dbReference type="RefSeq" id="WP_203725837.1">
    <property type="nucleotide sequence ID" value="NZ_BAAATX010000002.1"/>
</dbReference>
<evidence type="ECO:0000259" key="2">
    <source>
        <dbReference type="Pfam" id="PF00582"/>
    </source>
</evidence>
<feature type="domain" description="UspA" evidence="2">
    <location>
        <begin position="149"/>
        <end position="285"/>
    </location>
</feature>
<dbReference type="PRINTS" id="PR01438">
    <property type="entry name" value="UNVRSLSTRESS"/>
</dbReference>
<sequence length="296" mass="30661">MNVPAVVAGTAGDVSGTVVVEWAAAEARHRRRPLRIVHVLEWHSRPDHGPGAGTHVERVWSASVAMLGLAAERARAIAPDLDIRADTLVGHPADRLLDLARDAELVVVGHRGSGQFAGLRLGSVSGRVAKHAPGPVAVVRGRAQADGPVVAGVDGSEAAGQVLGVAFAAAAARAARLIVLRAFGRSVQIWVSAIHAGGIPAPETDEPRLERLEHLIAPWREKFPQVPAECLVTGESSAAALIAASSEAQLVVVGSHGPGFLRGASLGSTGNQLLQHADCPVLLARPQRGRDLGPGY</sequence>
<dbReference type="EMBL" id="BOML01000013">
    <property type="protein sequence ID" value="GIE00209.1"/>
    <property type="molecule type" value="Genomic_DNA"/>
</dbReference>